<dbReference type="PANTHER" id="PTHR43245">
    <property type="entry name" value="BIFUNCTIONAL POLYMYXIN RESISTANCE PROTEIN ARNA"/>
    <property type="match status" value="1"/>
</dbReference>
<reference evidence="3 4" key="1">
    <citation type="submission" date="2018-11" db="EMBL/GenBank/DDBJ databases">
        <title>Genomic Encyclopedia of Type Strains, Phase IV (KMG-IV): sequencing the most valuable type-strain genomes for metagenomic binning, comparative biology and taxonomic classification.</title>
        <authorList>
            <person name="Goeker M."/>
        </authorList>
    </citation>
    <scope>NUCLEOTIDE SEQUENCE [LARGE SCALE GENOMIC DNA]</scope>
    <source>
        <strain evidence="3 4">DSM 26537</strain>
    </source>
</reference>
<dbReference type="InterPro" id="IPR036291">
    <property type="entry name" value="NAD(P)-bd_dom_sf"/>
</dbReference>
<comment type="caution">
    <text evidence="3">The sequence shown here is derived from an EMBL/GenBank/DDBJ whole genome shotgun (WGS) entry which is preliminary data.</text>
</comment>
<proteinExistence type="predicted"/>
<dbReference type="AlphaFoldDB" id="A0A3N1XRF1"/>
<dbReference type="CDD" id="cd07007">
    <property type="entry name" value="cupin_CapF-like_C"/>
    <property type="match status" value="1"/>
</dbReference>
<dbReference type="InterPro" id="IPR011051">
    <property type="entry name" value="RmlC_Cupin_sf"/>
</dbReference>
<feature type="domain" description="NAD-dependent epimerase/dehydratase" evidence="1">
    <location>
        <begin position="3"/>
        <end position="186"/>
    </location>
</feature>
<keyword evidence="4" id="KW-1185">Reference proteome</keyword>
<dbReference type="Proteomes" id="UP000273083">
    <property type="component" value="Unassembled WGS sequence"/>
</dbReference>
<name>A0A3N1XRF1_9FIRM</name>
<dbReference type="OrthoDB" id="9801056at2"/>
<evidence type="ECO:0000313" key="3">
    <source>
        <dbReference type="EMBL" id="ROR29239.1"/>
    </source>
</evidence>
<dbReference type="InterPro" id="IPR014710">
    <property type="entry name" value="RmlC-like_jellyroll"/>
</dbReference>
<dbReference type="SUPFAM" id="SSF51735">
    <property type="entry name" value="NAD(P)-binding Rossmann-fold domains"/>
    <property type="match status" value="1"/>
</dbReference>
<dbReference type="InterPro" id="IPR029303">
    <property type="entry name" value="CapF_C"/>
</dbReference>
<accession>A0A3N1XRF1</accession>
<gene>
    <name evidence="3" type="ORF">EDD66_103175</name>
</gene>
<dbReference type="Gene3D" id="3.40.50.720">
    <property type="entry name" value="NAD(P)-binding Rossmann-like Domain"/>
    <property type="match status" value="1"/>
</dbReference>
<evidence type="ECO:0000259" key="1">
    <source>
        <dbReference type="Pfam" id="PF01370"/>
    </source>
</evidence>
<dbReference type="PANTHER" id="PTHR43245:SF55">
    <property type="entry name" value="NAD(P)-BINDING DOMAIN-CONTAINING PROTEIN"/>
    <property type="match status" value="1"/>
</dbReference>
<dbReference type="InterPro" id="IPR050177">
    <property type="entry name" value="Lipid_A_modif_metabolic_enz"/>
</dbReference>
<dbReference type="CDD" id="cd05261">
    <property type="entry name" value="CAPF_like_SDR_e"/>
    <property type="match status" value="1"/>
</dbReference>
<dbReference type="Pfam" id="PF01370">
    <property type="entry name" value="Epimerase"/>
    <property type="match status" value="1"/>
</dbReference>
<dbReference type="SUPFAM" id="SSF51182">
    <property type="entry name" value="RmlC-like cupins"/>
    <property type="match status" value="1"/>
</dbReference>
<dbReference type="InterPro" id="IPR001509">
    <property type="entry name" value="Epimerase_deHydtase"/>
</dbReference>
<evidence type="ECO:0000259" key="2">
    <source>
        <dbReference type="Pfam" id="PF14667"/>
    </source>
</evidence>
<protein>
    <submittedName>
        <fullName evidence="3">UDP-2-acetamido-2,6-beta-L-arabino-hexul-4-ose reductase</fullName>
    </submittedName>
</protein>
<evidence type="ECO:0000313" key="4">
    <source>
        <dbReference type="Proteomes" id="UP000273083"/>
    </source>
</evidence>
<dbReference type="EMBL" id="RJVG01000003">
    <property type="protein sequence ID" value="ROR29239.1"/>
    <property type="molecule type" value="Genomic_DNA"/>
</dbReference>
<dbReference type="Gene3D" id="2.60.120.10">
    <property type="entry name" value="Jelly Rolls"/>
    <property type="match status" value="1"/>
</dbReference>
<dbReference type="Pfam" id="PF14667">
    <property type="entry name" value="Polysacc_synt_C"/>
    <property type="match status" value="1"/>
</dbReference>
<feature type="domain" description="Capsular polysaccharide assembling protein CapF C-terminal" evidence="2">
    <location>
        <begin position="256"/>
        <end position="365"/>
    </location>
</feature>
<sequence>MNVLVTGSKGFIAKNLIVHLKERKTLNIFEYDKDMELSILETYCKEADFIYHLAGINRTLDDLEFMEGNFGFTADLLDILNKYNKKCPVMISSSIQASLSNPYGKSKKACEDLLISYSIQSRAKAYIYRLPNVFGKWCRPNYNSVIATFCHNIANNLPITVDDPDKVIHLVYIDDVVKELIHLLDTRPVKSEFFHEIGPVYSNTLGQISKLLSTFYEIRRKGMVPDLSDDFTKKLYSTYLSYLPEENFNYDLNMNIDNRGSFTEFIRTLSCGQISVNVTKPGIIKGNHYHHTKVEKFLVVSGSGVIRLKKLNSDHIIEYFVDSNHLQVVDIPVGYTHNIENLGNTDLITIIWCNEVFDPENPDTYYLEV</sequence>
<organism evidence="3 4">
    <name type="scientific">Mobilisporobacter senegalensis</name>
    <dbReference type="NCBI Taxonomy" id="1329262"/>
    <lineage>
        <taxon>Bacteria</taxon>
        <taxon>Bacillati</taxon>
        <taxon>Bacillota</taxon>
        <taxon>Clostridia</taxon>
        <taxon>Lachnospirales</taxon>
        <taxon>Lachnospiraceae</taxon>
        <taxon>Mobilisporobacter</taxon>
    </lineage>
</organism>
<dbReference type="RefSeq" id="WP_123608687.1">
    <property type="nucleotide sequence ID" value="NZ_RJVG01000003.1"/>
</dbReference>